<comment type="caution">
    <text evidence="2">The sequence shown here is derived from an EMBL/GenBank/DDBJ whole genome shotgun (WGS) entry which is preliminary data.</text>
</comment>
<reference evidence="2" key="2">
    <citation type="submission" date="2023-05" db="EMBL/GenBank/DDBJ databases">
        <authorList>
            <consortium name="Lawrence Berkeley National Laboratory"/>
            <person name="Steindorff A."/>
            <person name="Hensen N."/>
            <person name="Bonometti L."/>
            <person name="Westerberg I."/>
            <person name="Brannstrom I.O."/>
            <person name="Guillou S."/>
            <person name="Cros-Aarteil S."/>
            <person name="Calhoun S."/>
            <person name="Haridas S."/>
            <person name="Kuo A."/>
            <person name="Mondo S."/>
            <person name="Pangilinan J."/>
            <person name="Riley R."/>
            <person name="Labutti K."/>
            <person name="Andreopoulos B."/>
            <person name="Lipzen A."/>
            <person name="Chen C."/>
            <person name="Yanf M."/>
            <person name="Daum C."/>
            <person name="Ng V."/>
            <person name="Clum A."/>
            <person name="Ohm R."/>
            <person name="Martin F."/>
            <person name="Silar P."/>
            <person name="Natvig D."/>
            <person name="Lalanne C."/>
            <person name="Gautier V."/>
            <person name="Ament-Velasquez S.L."/>
            <person name="Kruys A."/>
            <person name="Hutchinson M.I."/>
            <person name="Powell A.J."/>
            <person name="Barry K."/>
            <person name="Miller A.N."/>
            <person name="Grigoriev I.V."/>
            <person name="Debuchy R."/>
            <person name="Gladieux P."/>
            <person name="Thoren M.H."/>
            <person name="Johannesson H."/>
        </authorList>
    </citation>
    <scope>NUCLEOTIDE SEQUENCE</scope>
    <source>
        <strain evidence="2">CBS 731.68</strain>
    </source>
</reference>
<organism evidence="2 3">
    <name type="scientific">Parathielavia appendiculata</name>
    <dbReference type="NCBI Taxonomy" id="2587402"/>
    <lineage>
        <taxon>Eukaryota</taxon>
        <taxon>Fungi</taxon>
        <taxon>Dikarya</taxon>
        <taxon>Ascomycota</taxon>
        <taxon>Pezizomycotina</taxon>
        <taxon>Sordariomycetes</taxon>
        <taxon>Sordariomycetidae</taxon>
        <taxon>Sordariales</taxon>
        <taxon>Chaetomiaceae</taxon>
        <taxon>Parathielavia</taxon>
    </lineage>
</organism>
<dbReference type="Proteomes" id="UP001302602">
    <property type="component" value="Unassembled WGS sequence"/>
</dbReference>
<reference evidence="2" key="1">
    <citation type="journal article" date="2023" name="Mol. Phylogenet. Evol.">
        <title>Genome-scale phylogeny and comparative genomics of the fungal order Sordariales.</title>
        <authorList>
            <person name="Hensen N."/>
            <person name="Bonometti L."/>
            <person name="Westerberg I."/>
            <person name="Brannstrom I.O."/>
            <person name="Guillou S."/>
            <person name="Cros-Aarteil S."/>
            <person name="Calhoun S."/>
            <person name="Haridas S."/>
            <person name="Kuo A."/>
            <person name="Mondo S."/>
            <person name="Pangilinan J."/>
            <person name="Riley R."/>
            <person name="LaButti K."/>
            <person name="Andreopoulos B."/>
            <person name="Lipzen A."/>
            <person name="Chen C."/>
            <person name="Yan M."/>
            <person name="Daum C."/>
            <person name="Ng V."/>
            <person name="Clum A."/>
            <person name="Steindorff A."/>
            <person name="Ohm R.A."/>
            <person name="Martin F."/>
            <person name="Silar P."/>
            <person name="Natvig D.O."/>
            <person name="Lalanne C."/>
            <person name="Gautier V."/>
            <person name="Ament-Velasquez S.L."/>
            <person name="Kruys A."/>
            <person name="Hutchinson M.I."/>
            <person name="Powell A.J."/>
            <person name="Barry K."/>
            <person name="Miller A.N."/>
            <person name="Grigoriev I.V."/>
            <person name="Debuchy R."/>
            <person name="Gladieux P."/>
            <person name="Hiltunen Thoren M."/>
            <person name="Johannesson H."/>
        </authorList>
    </citation>
    <scope>NUCLEOTIDE SEQUENCE</scope>
    <source>
        <strain evidence="2">CBS 731.68</strain>
    </source>
</reference>
<dbReference type="GeneID" id="87823654"/>
<sequence length="184" mass="19945">MGGDFEVDRLFGAVASRVPCRRSSANRTLHTSLIVVFFLSLSDFAFFARYSAFHRIGNRLWGGNRGRSDSWLGCGGNDGQSCLQIYDGDGPWASTGGLILPSWHRLVSSIAVTFAGEQRSWGGLCLADFRGLPPVRTLRLWSSMVAMDVRLPPIVATPAVASRSERPVKLSRSPVPGTSCSPQS</sequence>
<dbReference type="EMBL" id="MU853226">
    <property type="protein sequence ID" value="KAK4124862.1"/>
    <property type="molecule type" value="Genomic_DNA"/>
</dbReference>
<accession>A0AAN6U1R9</accession>
<dbReference type="RefSeq" id="XP_062648633.1">
    <property type="nucleotide sequence ID" value="XM_062786884.1"/>
</dbReference>
<keyword evidence="3" id="KW-1185">Reference proteome</keyword>
<feature type="region of interest" description="Disordered" evidence="1">
    <location>
        <begin position="165"/>
        <end position="184"/>
    </location>
</feature>
<name>A0AAN6U1R9_9PEZI</name>
<evidence type="ECO:0000313" key="3">
    <source>
        <dbReference type="Proteomes" id="UP001302602"/>
    </source>
</evidence>
<dbReference type="AlphaFoldDB" id="A0AAN6U1R9"/>
<evidence type="ECO:0000256" key="1">
    <source>
        <dbReference type="SAM" id="MobiDB-lite"/>
    </source>
</evidence>
<gene>
    <name evidence="2" type="ORF">N657DRAFT_336639</name>
</gene>
<protein>
    <submittedName>
        <fullName evidence="2">Uncharacterized protein</fullName>
    </submittedName>
</protein>
<proteinExistence type="predicted"/>
<evidence type="ECO:0000313" key="2">
    <source>
        <dbReference type="EMBL" id="KAK4124862.1"/>
    </source>
</evidence>